<dbReference type="InterPro" id="IPR036390">
    <property type="entry name" value="WH_DNA-bd_sf"/>
</dbReference>
<dbReference type="STRING" id="1104324.P186_2594"/>
<dbReference type="Gene3D" id="1.10.10.10">
    <property type="entry name" value="Winged helix-like DNA-binding domain superfamily/Winged helix DNA-binding domain"/>
    <property type="match status" value="1"/>
</dbReference>
<dbReference type="KEGG" id="pyr:P186_2594"/>
<dbReference type="HOGENOM" id="CLU_2115577_0_0_2"/>
<dbReference type="BioCyc" id="PSP1104324:GJSN-2538-MONOMER"/>
<sequence length="127" mass="14457">MTERDAGVKTEYYLVLEALASGTPPGRISKMLDMEPHDVEAIINTLQERGYVERKGARYVLTEAGRKTLEEWRERVRRELGDAVELRRAGREAEAWEIVEKWLPALPILVGLGVVSLALWKLLTAKR</sequence>
<evidence type="ECO:0000313" key="4">
    <source>
        <dbReference type="Proteomes" id="UP000005867"/>
    </source>
</evidence>
<dbReference type="Pfam" id="PF14947">
    <property type="entry name" value="HTH_45"/>
    <property type="match status" value="1"/>
</dbReference>
<keyword evidence="1" id="KW-0472">Membrane</keyword>
<protein>
    <recommendedName>
        <fullName evidence="2">ArnR1-like winged helix-turn-helix domain-containing protein</fullName>
    </recommendedName>
</protein>
<proteinExistence type="predicted"/>
<reference evidence="3 4" key="1">
    <citation type="journal article" date="2012" name="J. Bacteriol.">
        <title>Complete genome sequence of strain 1860, a crenarchaeon of the genus pyrobaculum able to grow with various electron acceptors.</title>
        <authorList>
            <person name="Mardanov A.V."/>
            <person name="Gumerov V.M."/>
            <person name="Slobodkina G.B."/>
            <person name="Beletsky A.V."/>
            <person name="Bonch-Osmolovskaya E.A."/>
            <person name="Ravin N.V."/>
            <person name="Skryabin K.G."/>
        </authorList>
    </citation>
    <scope>NUCLEOTIDE SEQUENCE [LARGE SCALE GENOMIC DNA]</scope>
    <source>
        <strain evidence="3 4">1860</strain>
    </source>
</reference>
<accession>G7VDJ9</accession>
<dbReference type="eggNOG" id="arCOG03748">
    <property type="taxonomic scope" value="Archaea"/>
</dbReference>
<dbReference type="Proteomes" id="UP000005867">
    <property type="component" value="Chromosome"/>
</dbReference>
<keyword evidence="1" id="KW-0812">Transmembrane</keyword>
<feature type="transmembrane region" description="Helical" evidence="1">
    <location>
        <begin position="102"/>
        <end position="123"/>
    </location>
</feature>
<dbReference type="SUPFAM" id="SSF46785">
    <property type="entry name" value="Winged helix' DNA-binding domain"/>
    <property type="match status" value="1"/>
</dbReference>
<dbReference type="EMBL" id="CP003098">
    <property type="protein sequence ID" value="AET33978.1"/>
    <property type="molecule type" value="Genomic_DNA"/>
</dbReference>
<evidence type="ECO:0000313" key="3">
    <source>
        <dbReference type="EMBL" id="AET33978.1"/>
    </source>
</evidence>
<name>G7VDJ9_9CREN</name>
<dbReference type="AlphaFoldDB" id="G7VDJ9"/>
<keyword evidence="4" id="KW-1185">Reference proteome</keyword>
<dbReference type="InterPro" id="IPR038723">
    <property type="entry name" value="ArnR1-like_HTH"/>
</dbReference>
<keyword evidence="1" id="KW-1133">Transmembrane helix</keyword>
<evidence type="ECO:0000256" key="1">
    <source>
        <dbReference type="SAM" id="Phobius"/>
    </source>
</evidence>
<evidence type="ECO:0000259" key="2">
    <source>
        <dbReference type="Pfam" id="PF14947"/>
    </source>
</evidence>
<gene>
    <name evidence="3" type="ORF">P186_2594</name>
</gene>
<feature type="domain" description="ArnR1-like winged helix-turn-helix" evidence="2">
    <location>
        <begin position="15"/>
        <end position="75"/>
    </location>
</feature>
<dbReference type="InterPro" id="IPR036388">
    <property type="entry name" value="WH-like_DNA-bd_sf"/>
</dbReference>
<organism evidence="3 4">
    <name type="scientific">Pyrobaculum ferrireducens</name>
    <dbReference type="NCBI Taxonomy" id="1104324"/>
    <lineage>
        <taxon>Archaea</taxon>
        <taxon>Thermoproteota</taxon>
        <taxon>Thermoprotei</taxon>
        <taxon>Thermoproteales</taxon>
        <taxon>Thermoproteaceae</taxon>
        <taxon>Pyrobaculum</taxon>
    </lineage>
</organism>